<organism evidence="2 3">
    <name type="scientific">Sulfurospirillum tamanense</name>
    <dbReference type="NCBI Taxonomy" id="2813362"/>
    <lineage>
        <taxon>Bacteria</taxon>
        <taxon>Pseudomonadati</taxon>
        <taxon>Campylobacterota</taxon>
        <taxon>Epsilonproteobacteria</taxon>
        <taxon>Campylobacterales</taxon>
        <taxon>Sulfurospirillaceae</taxon>
        <taxon>Sulfurospirillum</taxon>
    </lineage>
</organism>
<reference evidence="3" key="2">
    <citation type="submission" date="2021-02" db="EMBL/GenBank/DDBJ databases">
        <title>Sulfurospirillum tamanensis sp. nov.</title>
        <authorList>
            <person name="Merkel A.Y."/>
        </authorList>
    </citation>
    <scope>NUCLEOTIDE SEQUENCE [LARGE SCALE GENOMIC DNA]</scope>
    <source>
        <strain evidence="3">T05b</strain>
    </source>
</reference>
<accession>A0ABS2WQV8</accession>
<dbReference type="InterPro" id="IPR000845">
    <property type="entry name" value="Nucleoside_phosphorylase_d"/>
</dbReference>
<name>A0ABS2WQV8_9BACT</name>
<dbReference type="Gene3D" id="3.40.50.1580">
    <property type="entry name" value="Nucleoside phosphorylase domain"/>
    <property type="match status" value="1"/>
</dbReference>
<sequence>MIVCAGASEQFSFAKPIGIGLVDSTIALTRLCLECKPEHLLFVGSAGSYGKLSLLEACVSTHARNLEGTALLQKAYSPLSLNISHHSPYVSRETLPQVVVNSSNYITADEALCTEFLAAECAVENMEFYAVLRVAEMFNIPAFGLFVVTNYCHKDAHKAFLANHQEAKARLEFLVHTHWKHLQ</sequence>
<dbReference type="EMBL" id="JAFHKK010000007">
    <property type="protein sequence ID" value="MBN2964061.1"/>
    <property type="molecule type" value="Genomic_DNA"/>
</dbReference>
<proteinExistence type="predicted"/>
<dbReference type="SUPFAM" id="SSF53167">
    <property type="entry name" value="Purine and uridine phosphorylases"/>
    <property type="match status" value="1"/>
</dbReference>
<dbReference type="InterPro" id="IPR035994">
    <property type="entry name" value="Nucleoside_phosphorylase_sf"/>
</dbReference>
<reference evidence="2 3" key="1">
    <citation type="submission" date="2021-02" db="EMBL/GenBank/DDBJ databases">
        <title>Sulfurospirillum tamanensis sp. nov.</title>
        <authorList>
            <person name="Frolova A."/>
            <person name="Merkel A."/>
            <person name="Slobodkin A."/>
        </authorList>
    </citation>
    <scope>NUCLEOTIDE SEQUENCE [LARGE SCALE GENOMIC DNA]</scope>
    <source>
        <strain evidence="2 3">T05b</strain>
    </source>
</reference>
<protein>
    <submittedName>
        <fullName evidence="2">Purine-nucleoside phosphorylase</fullName>
    </submittedName>
</protein>
<comment type="caution">
    <text evidence="2">The sequence shown here is derived from an EMBL/GenBank/DDBJ whole genome shotgun (WGS) entry which is preliminary data.</text>
</comment>
<evidence type="ECO:0000313" key="2">
    <source>
        <dbReference type="EMBL" id="MBN2964061.1"/>
    </source>
</evidence>
<dbReference type="Proteomes" id="UP000703590">
    <property type="component" value="Unassembled WGS sequence"/>
</dbReference>
<gene>
    <name evidence="2" type="ORF">JWV37_04635</name>
</gene>
<reference evidence="2 3" key="3">
    <citation type="submission" date="2021-02" db="EMBL/GenBank/DDBJ databases">
        <authorList>
            <person name="Merkel A.Y."/>
        </authorList>
    </citation>
    <scope>NUCLEOTIDE SEQUENCE [LARGE SCALE GENOMIC DNA]</scope>
    <source>
        <strain evidence="2 3">T05b</strain>
    </source>
</reference>
<evidence type="ECO:0000259" key="1">
    <source>
        <dbReference type="Pfam" id="PF01048"/>
    </source>
</evidence>
<feature type="domain" description="Nucleoside phosphorylase" evidence="1">
    <location>
        <begin position="18"/>
        <end position="172"/>
    </location>
</feature>
<dbReference type="Pfam" id="PF01048">
    <property type="entry name" value="PNP_UDP_1"/>
    <property type="match status" value="1"/>
</dbReference>
<evidence type="ECO:0000313" key="3">
    <source>
        <dbReference type="Proteomes" id="UP000703590"/>
    </source>
</evidence>
<dbReference type="RefSeq" id="WP_205458611.1">
    <property type="nucleotide sequence ID" value="NZ_JAFHKK010000007.1"/>
</dbReference>
<keyword evidence="3" id="KW-1185">Reference proteome</keyword>